<name>A0A1I6NSK7_9BACL</name>
<dbReference type="SUPFAM" id="SSF47413">
    <property type="entry name" value="lambda repressor-like DNA-binding domains"/>
    <property type="match status" value="1"/>
</dbReference>
<dbReference type="InterPro" id="IPR010982">
    <property type="entry name" value="Lambda_DNA-bd_dom_sf"/>
</dbReference>
<dbReference type="InterPro" id="IPR001387">
    <property type="entry name" value="Cro/C1-type_HTH"/>
</dbReference>
<feature type="region of interest" description="Disordered" evidence="1">
    <location>
        <begin position="75"/>
        <end position="366"/>
    </location>
</feature>
<proteinExistence type="predicted"/>
<keyword evidence="4" id="KW-1185">Reference proteome</keyword>
<feature type="domain" description="HTH cro/C1-type" evidence="2">
    <location>
        <begin position="9"/>
        <end position="41"/>
    </location>
</feature>
<evidence type="ECO:0000259" key="2">
    <source>
        <dbReference type="PROSITE" id="PS50943"/>
    </source>
</evidence>
<dbReference type="PANTHER" id="PTHR34475">
    <property type="match status" value="1"/>
</dbReference>
<protein>
    <recommendedName>
        <fullName evidence="2">HTH cro/C1-type domain-containing protein</fullName>
    </recommendedName>
</protein>
<evidence type="ECO:0000313" key="4">
    <source>
        <dbReference type="Proteomes" id="UP000198660"/>
    </source>
</evidence>
<dbReference type="Gene3D" id="1.10.260.40">
    <property type="entry name" value="lambda repressor-like DNA-binding domains"/>
    <property type="match status" value="1"/>
</dbReference>
<sequence length="546" mass="60246">MWVEIGNQLRQAREKAGLSLEDLQNQTQIDMGTLKALESGELNKISSPFFVRSYIRTVAKKVNLEPTYLLKHYRPVQDGSEEEDGSKGADTQQTGVFSPMTKQADPRSTTDQEPSQNTQSFQPIRMSDGSDEDYDPFHNMKGNEALPEEPQASDLDEGELPSRSATSKSKKWSVSDLTQTLKMKALNVPVLKKEEEQDSAGRNGEETSPSLPLDEGGELPPRSRGRRRTVSQDTMTLDSSEMALDDRSEQTIPPRDSFESEPADPYKEEERSLVDEPYDQGASPSEGAIPSRSESYTTMDSLSSSGLPPRGQSMSSYQEEPKEMEDSLPSRSERSESTSTLPAIVPPGEISRSNTQRLRRVNTPEKASGRLKSAGLWIAEKGLSIPKTAVGRWVALVIILIPVTVWAATSNFMGDSPHKTKKVTVSSVKEKGSKSETGKKEQGTAQLLAVNEGPGLSEYQLSQPDAVSFRFKAKGRSWLQIRKQKNAEEGYLKDVTLKDGETFPFESEKGEAKDLWVTIGSPDQVDVTINGQSIKANKTLHVIVNK</sequence>
<dbReference type="GO" id="GO:0003677">
    <property type="term" value="F:DNA binding"/>
    <property type="evidence" value="ECO:0007669"/>
    <property type="project" value="InterPro"/>
</dbReference>
<accession>A0A1I6NSK7</accession>
<gene>
    <name evidence="3" type="ORF">SAMN05444972_10191</name>
</gene>
<dbReference type="InterPro" id="IPR025194">
    <property type="entry name" value="RodZ-like_C"/>
</dbReference>
<dbReference type="Pfam" id="PF13464">
    <property type="entry name" value="RodZ_C"/>
    <property type="match status" value="1"/>
</dbReference>
<dbReference type="PANTHER" id="PTHR34475:SF1">
    <property type="entry name" value="CYTOSKELETON PROTEIN RODZ"/>
    <property type="match status" value="1"/>
</dbReference>
<evidence type="ECO:0000313" key="3">
    <source>
        <dbReference type="EMBL" id="SFS30927.1"/>
    </source>
</evidence>
<feature type="compositionally biased region" description="Basic and acidic residues" evidence="1">
    <location>
        <begin position="264"/>
        <end position="274"/>
    </location>
</feature>
<dbReference type="InterPro" id="IPR050400">
    <property type="entry name" value="Bact_Cytoskel_RodZ"/>
</dbReference>
<feature type="compositionally biased region" description="Polar residues" evidence="1">
    <location>
        <begin position="292"/>
        <end position="318"/>
    </location>
</feature>
<dbReference type="PROSITE" id="PS50943">
    <property type="entry name" value="HTH_CROC1"/>
    <property type="match status" value="1"/>
</dbReference>
<dbReference type="RefSeq" id="WP_176391800.1">
    <property type="nucleotide sequence ID" value="NZ_FPAA01000001.1"/>
</dbReference>
<reference evidence="4" key="1">
    <citation type="submission" date="2016-10" db="EMBL/GenBank/DDBJ databases">
        <authorList>
            <person name="Varghese N."/>
            <person name="Submissions S."/>
        </authorList>
    </citation>
    <scope>NUCLEOTIDE SEQUENCE [LARGE SCALE GENOMIC DNA]</scope>
    <source>
        <strain evidence="4">DSM 45789</strain>
    </source>
</reference>
<dbReference type="Pfam" id="PF13413">
    <property type="entry name" value="HTH_25"/>
    <property type="match status" value="1"/>
</dbReference>
<dbReference type="EMBL" id="FPAA01000001">
    <property type="protein sequence ID" value="SFS30927.1"/>
    <property type="molecule type" value="Genomic_DNA"/>
</dbReference>
<dbReference type="CDD" id="cd00093">
    <property type="entry name" value="HTH_XRE"/>
    <property type="match status" value="1"/>
</dbReference>
<dbReference type="Proteomes" id="UP000198660">
    <property type="component" value="Unassembled WGS sequence"/>
</dbReference>
<evidence type="ECO:0000256" key="1">
    <source>
        <dbReference type="SAM" id="MobiDB-lite"/>
    </source>
</evidence>
<feature type="compositionally biased region" description="Polar residues" evidence="1">
    <location>
        <begin position="111"/>
        <end position="122"/>
    </location>
</feature>
<organism evidence="3 4">
    <name type="scientific">Marininema halotolerans</name>
    <dbReference type="NCBI Taxonomy" id="1155944"/>
    <lineage>
        <taxon>Bacteria</taxon>
        <taxon>Bacillati</taxon>
        <taxon>Bacillota</taxon>
        <taxon>Bacilli</taxon>
        <taxon>Bacillales</taxon>
        <taxon>Thermoactinomycetaceae</taxon>
        <taxon>Marininema</taxon>
    </lineage>
</organism>
<dbReference type="AlphaFoldDB" id="A0A1I6NSK7"/>